<comment type="similarity">
    <text evidence="2">Belongs to the bacterial solute-binding protein 2 family.</text>
</comment>
<comment type="subcellular location">
    <subcellularLocation>
        <location evidence="1">Cell envelope</location>
    </subcellularLocation>
</comment>
<sequence>MSTKSSRMRSLALVALGAVTLPLGLAACGDAGSAQSGGPGHKPTVVVAALQAAAKYYQEEMDGAKAFGVEDGNVNLTVTAPPSYDSGVAQKQIRDLLATGPDAIGITPQPPDLWGRTMKDAVSRLDGKVISFSERTASTENGAKDAAVKTTVGYNDRGQARTLLEQTIKVGNIPASSTGKVLLAGCTADQTGTVALRLQGFQDAVKELLPQAQVVTLVSAPDVKENQDRWSSALTAHPDAVLAAGTCEPDGQSLYRLKKERGYNFALGAMELTPESISGLRDGLTTAVQSANTWLMGYTTARMLTMAARGEKLPAGFVATGGTLFTKDNVNDTEVRETDPAKFYKPLVDKLFANGMPKAAPVADAWN</sequence>
<dbReference type="AlphaFoldDB" id="A0A6N7YYU3"/>
<dbReference type="Proteomes" id="UP000440096">
    <property type="component" value="Unassembled WGS sequence"/>
</dbReference>
<dbReference type="SUPFAM" id="SSF53822">
    <property type="entry name" value="Periplasmic binding protein-like I"/>
    <property type="match status" value="1"/>
</dbReference>
<accession>A0A6N7YYU3</accession>
<evidence type="ECO:0000256" key="3">
    <source>
        <dbReference type="SAM" id="SignalP"/>
    </source>
</evidence>
<dbReference type="PROSITE" id="PS51257">
    <property type="entry name" value="PROKAR_LIPOPROTEIN"/>
    <property type="match status" value="1"/>
</dbReference>
<dbReference type="PANTHER" id="PTHR30036:SF7">
    <property type="entry name" value="ABC TRANSPORTER PERIPLASMIC-BINDING PROTEIN YPHF"/>
    <property type="match status" value="1"/>
</dbReference>
<dbReference type="InterPro" id="IPR025997">
    <property type="entry name" value="SBP_2_dom"/>
</dbReference>
<proteinExistence type="inferred from homology"/>
<feature type="domain" description="Periplasmic binding protein" evidence="4">
    <location>
        <begin position="54"/>
        <end position="312"/>
    </location>
</feature>
<evidence type="ECO:0000313" key="6">
    <source>
        <dbReference type="Proteomes" id="UP000440096"/>
    </source>
</evidence>
<name>A0A6N7YYU3_9PSEU</name>
<feature type="chain" id="PRO_5026747166" evidence="3">
    <location>
        <begin position="27"/>
        <end position="367"/>
    </location>
</feature>
<evidence type="ECO:0000256" key="1">
    <source>
        <dbReference type="ARBA" id="ARBA00004196"/>
    </source>
</evidence>
<feature type="signal peptide" evidence="3">
    <location>
        <begin position="1"/>
        <end position="26"/>
    </location>
</feature>
<evidence type="ECO:0000256" key="2">
    <source>
        <dbReference type="ARBA" id="ARBA00007639"/>
    </source>
</evidence>
<organism evidence="5 6">
    <name type="scientific">Amycolatopsis pithecellobii</name>
    <dbReference type="NCBI Taxonomy" id="664692"/>
    <lineage>
        <taxon>Bacteria</taxon>
        <taxon>Bacillati</taxon>
        <taxon>Actinomycetota</taxon>
        <taxon>Actinomycetes</taxon>
        <taxon>Pseudonocardiales</taxon>
        <taxon>Pseudonocardiaceae</taxon>
        <taxon>Amycolatopsis</taxon>
    </lineage>
</organism>
<dbReference type="Gene3D" id="3.40.50.2300">
    <property type="match status" value="2"/>
</dbReference>
<dbReference type="GO" id="GO:0030246">
    <property type="term" value="F:carbohydrate binding"/>
    <property type="evidence" value="ECO:0007669"/>
    <property type="project" value="TreeGrafter"/>
</dbReference>
<dbReference type="InterPro" id="IPR050555">
    <property type="entry name" value="Bact_Solute-Bind_Prot2"/>
</dbReference>
<keyword evidence="6" id="KW-1185">Reference proteome</keyword>
<dbReference type="GO" id="GO:0030288">
    <property type="term" value="C:outer membrane-bounded periplasmic space"/>
    <property type="evidence" value="ECO:0007669"/>
    <property type="project" value="TreeGrafter"/>
</dbReference>
<dbReference type="PANTHER" id="PTHR30036">
    <property type="entry name" value="D-XYLOSE-BINDING PERIPLASMIC PROTEIN"/>
    <property type="match status" value="1"/>
</dbReference>
<dbReference type="InterPro" id="IPR028082">
    <property type="entry name" value="Peripla_BP_I"/>
</dbReference>
<protein>
    <submittedName>
        <fullName evidence="5">Substrate-binding domain-containing protein</fullName>
    </submittedName>
</protein>
<evidence type="ECO:0000313" key="5">
    <source>
        <dbReference type="EMBL" id="MTD52611.1"/>
    </source>
</evidence>
<keyword evidence="3" id="KW-0732">Signal</keyword>
<evidence type="ECO:0000259" key="4">
    <source>
        <dbReference type="Pfam" id="PF13407"/>
    </source>
</evidence>
<dbReference type="EMBL" id="WMBA01000001">
    <property type="protein sequence ID" value="MTD52611.1"/>
    <property type="molecule type" value="Genomic_DNA"/>
</dbReference>
<gene>
    <name evidence="5" type="ORF">GKO32_01230</name>
</gene>
<dbReference type="Pfam" id="PF13407">
    <property type="entry name" value="Peripla_BP_4"/>
    <property type="match status" value="1"/>
</dbReference>
<dbReference type="OrthoDB" id="3286068at2"/>
<dbReference type="RefSeq" id="WP_154754858.1">
    <property type="nucleotide sequence ID" value="NZ_WMBA01000001.1"/>
</dbReference>
<reference evidence="5 6" key="1">
    <citation type="submission" date="2019-11" db="EMBL/GenBank/DDBJ databases">
        <title>Draft genome of Amycolatopsis RM579.</title>
        <authorList>
            <person name="Duangmal K."/>
            <person name="Mingma R."/>
        </authorList>
    </citation>
    <scope>NUCLEOTIDE SEQUENCE [LARGE SCALE GENOMIC DNA]</scope>
    <source>
        <strain evidence="5 6">RM579</strain>
    </source>
</reference>
<comment type="caution">
    <text evidence="5">The sequence shown here is derived from an EMBL/GenBank/DDBJ whole genome shotgun (WGS) entry which is preliminary data.</text>
</comment>